<dbReference type="AlphaFoldDB" id="A0A953J6Z8"/>
<dbReference type="Gene3D" id="2.160.10.10">
    <property type="entry name" value="Hexapeptide repeat proteins"/>
    <property type="match status" value="1"/>
</dbReference>
<proteinExistence type="inferred from homology"/>
<comment type="caution">
    <text evidence="8">The sequence shown here is derived from an EMBL/GenBank/DDBJ whole genome shotgun (WGS) entry which is preliminary data.</text>
</comment>
<dbReference type="InterPro" id="IPR029098">
    <property type="entry name" value="Acetyltransf_C"/>
</dbReference>
<comment type="pathway">
    <text evidence="6">Glycolipid biosynthesis; lipid IV(A) biosynthesis; lipid IV(A) from (3R)-3-hydroxytetradecanoyl-[acyl-carrier-protein] and UDP-N-acetyl-alpha-D-glucosamine: step 1/6.</text>
</comment>
<keyword evidence="1 6" id="KW-0444">Lipid biosynthesis</keyword>
<keyword evidence="2 6" id="KW-0441">Lipid A biosynthesis</keyword>
<evidence type="ECO:0000259" key="7">
    <source>
        <dbReference type="Pfam" id="PF13720"/>
    </source>
</evidence>
<organism evidence="8 9">
    <name type="scientific">Candidatus Nitrobium versatile</name>
    <dbReference type="NCBI Taxonomy" id="2884831"/>
    <lineage>
        <taxon>Bacteria</taxon>
        <taxon>Pseudomonadati</taxon>
        <taxon>Nitrospirota</taxon>
        <taxon>Nitrospiria</taxon>
        <taxon>Nitrospirales</taxon>
        <taxon>Nitrospiraceae</taxon>
        <taxon>Candidatus Nitrobium</taxon>
    </lineage>
</organism>
<dbReference type="PANTHER" id="PTHR43480:SF1">
    <property type="entry name" value="ACYL-[ACYL-CARRIER-PROTEIN]--UDP-N-ACETYLGLUCOSAMINE O-ACYLTRANSFERASE, MITOCHONDRIAL-RELATED"/>
    <property type="match status" value="1"/>
</dbReference>
<name>A0A953J6Z8_9BACT</name>
<accession>A0A953J6Z8</accession>
<dbReference type="SUPFAM" id="SSF51161">
    <property type="entry name" value="Trimeric LpxA-like enzymes"/>
    <property type="match status" value="1"/>
</dbReference>
<dbReference type="Pfam" id="PF00132">
    <property type="entry name" value="Hexapep"/>
    <property type="match status" value="2"/>
</dbReference>
<sequence length="259" mass="27846">MPKDIHKTAVVSPKAEIAEGVVIGPYCTIGEGAVIRKGAKLISHVVVEGATDIGENCTIHPFATVGLPPQDLKYKNEKTGVKIGKGTIVREYTSIHRASVGGDGLTVVGENNFLMAYVHVAHDCKLGNSNILANAATLAGHVVVEDFVFIGGLVAVHQNSRIGSYAMVGGFSGIAQDIPPYTMASGPRAKLYGLNVIGLKRHGFPDGTVNVLKKAYKILFREKRTLNEALKKIKSDFPDSAEIRKLVEFIEKNKRGICR</sequence>
<evidence type="ECO:0000256" key="1">
    <source>
        <dbReference type="ARBA" id="ARBA00022516"/>
    </source>
</evidence>
<dbReference type="PIRSF" id="PIRSF000456">
    <property type="entry name" value="UDP-GlcNAc_acltr"/>
    <property type="match status" value="1"/>
</dbReference>
<keyword evidence="6" id="KW-0963">Cytoplasm</keyword>
<dbReference type="EC" id="2.3.1.129" evidence="6"/>
<reference evidence="8" key="1">
    <citation type="journal article" date="2021" name="bioRxiv">
        <title>Unraveling nitrogen, sulfur and carbon metabolic pathways and microbial community transcriptional responses to substrate deprivation and toxicity stresses in a bioreactor mimicking anoxic brackish coastal sediment conditions.</title>
        <authorList>
            <person name="Martins P.D."/>
            <person name="Echeveste M.J."/>
            <person name="Arshad A."/>
            <person name="Kurth J."/>
            <person name="Ouboter H."/>
            <person name="Jetten M.S.M."/>
            <person name="Welte C.U."/>
        </authorList>
    </citation>
    <scope>NUCLEOTIDE SEQUENCE</scope>
    <source>
        <strain evidence="8">MAG_39</strain>
    </source>
</reference>
<keyword evidence="4 6" id="KW-0443">Lipid metabolism</keyword>
<comment type="similarity">
    <text evidence="6">Belongs to the transferase hexapeptide repeat family. LpxA subfamily.</text>
</comment>
<feature type="domain" description="UDP N-acetylglucosamine O-acyltransferase C-terminal" evidence="7">
    <location>
        <begin position="177"/>
        <end position="258"/>
    </location>
</feature>
<evidence type="ECO:0000256" key="6">
    <source>
        <dbReference type="HAMAP-Rule" id="MF_00387"/>
    </source>
</evidence>
<evidence type="ECO:0000313" key="8">
    <source>
        <dbReference type="EMBL" id="MBZ0156818.1"/>
    </source>
</evidence>
<keyword evidence="5 6" id="KW-0012">Acyltransferase</keyword>
<protein>
    <recommendedName>
        <fullName evidence="6">Acyl-[acyl-carrier-protein]--UDP-N-acetylglucosamine O-acyltransferase</fullName>
        <shortName evidence="6">UDP-N-acetylglucosamine acyltransferase</shortName>
        <ecNumber evidence="6">2.3.1.129</ecNumber>
    </recommendedName>
</protein>
<comment type="subcellular location">
    <subcellularLocation>
        <location evidence="6">Cytoplasm</location>
    </subcellularLocation>
</comment>
<comment type="catalytic activity">
    <reaction evidence="6">
        <text>a (3R)-hydroxyacyl-[ACP] + UDP-N-acetyl-alpha-D-glucosamine = a UDP-3-O-[(3R)-3-hydroxyacyl]-N-acetyl-alpha-D-glucosamine + holo-[ACP]</text>
        <dbReference type="Rhea" id="RHEA:67812"/>
        <dbReference type="Rhea" id="RHEA-COMP:9685"/>
        <dbReference type="Rhea" id="RHEA-COMP:9945"/>
        <dbReference type="ChEBI" id="CHEBI:57705"/>
        <dbReference type="ChEBI" id="CHEBI:64479"/>
        <dbReference type="ChEBI" id="CHEBI:78827"/>
        <dbReference type="ChEBI" id="CHEBI:173225"/>
        <dbReference type="EC" id="2.3.1.129"/>
    </reaction>
</comment>
<dbReference type="InterPro" id="IPR001451">
    <property type="entry name" value="Hexapep"/>
</dbReference>
<dbReference type="NCBIfam" id="TIGR01852">
    <property type="entry name" value="lipid_A_lpxA"/>
    <property type="match status" value="1"/>
</dbReference>
<keyword evidence="3 6" id="KW-0808">Transferase</keyword>
<evidence type="ECO:0000256" key="5">
    <source>
        <dbReference type="ARBA" id="ARBA00023315"/>
    </source>
</evidence>
<dbReference type="GO" id="GO:0005737">
    <property type="term" value="C:cytoplasm"/>
    <property type="evidence" value="ECO:0007669"/>
    <property type="project" value="UniProtKB-SubCell"/>
</dbReference>
<dbReference type="InterPro" id="IPR010137">
    <property type="entry name" value="Lipid_A_LpxA"/>
</dbReference>
<keyword evidence="6" id="KW-0677">Repeat</keyword>
<dbReference type="GO" id="GO:0009245">
    <property type="term" value="P:lipid A biosynthetic process"/>
    <property type="evidence" value="ECO:0007669"/>
    <property type="project" value="UniProtKB-UniRule"/>
</dbReference>
<dbReference type="InterPro" id="IPR011004">
    <property type="entry name" value="Trimer_LpxA-like_sf"/>
</dbReference>
<comment type="function">
    <text evidence="6">Involved in the biosynthesis of lipid A, a phosphorylated glycolipid that anchors the lipopolysaccharide to the outer membrane of the cell.</text>
</comment>
<gene>
    <name evidence="6 8" type="primary">lpxA</name>
    <name evidence="8" type="ORF">K8I29_11500</name>
</gene>
<evidence type="ECO:0000256" key="4">
    <source>
        <dbReference type="ARBA" id="ARBA00023098"/>
    </source>
</evidence>
<reference evidence="8" key="2">
    <citation type="submission" date="2021-08" db="EMBL/GenBank/DDBJ databases">
        <authorList>
            <person name="Dalcin Martins P."/>
        </authorList>
    </citation>
    <scope>NUCLEOTIDE SEQUENCE</scope>
    <source>
        <strain evidence="8">MAG_39</strain>
    </source>
</reference>
<dbReference type="InterPro" id="IPR037157">
    <property type="entry name" value="Acetyltransf_C_sf"/>
</dbReference>
<dbReference type="GO" id="GO:0008780">
    <property type="term" value="F:acyl-[acyl-carrier-protein]-UDP-N-acetylglucosamine O-acyltransferase activity"/>
    <property type="evidence" value="ECO:0007669"/>
    <property type="project" value="UniProtKB-UniRule"/>
</dbReference>
<dbReference type="Pfam" id="PF13720">
    <property type="entry name" value="Acetyltransf_11"/>
    <property type="match status" value="1"/>
</dbReference>
<dbReference type="HAMAP" id="MF_00387">
    <property type="entry name" value="LpxA"/>
    <property type="match status" value="1"/>
</dbReference>
<evidence type="ECO:0000313" key="9">
    <source>
        <dbReference type="Proteomes" id="UP000705867"/>
    </source>
</evidence>
<dbReference type="CDD" id="cd03351">
    <property type="entry name" value="LbH_UDP-GlcNAc_AT"/>
    <property type="match status" value="1"/>
</dbReference>
<evidence type="ECO:0000256" key="2">
    <source>
        <dbReference type="ARBA" id="ARBA00022556"/>
    </source>
</evidence>
<dbReference type="Gene3D" id="1.20.1180.10">
    <property type="entry name" value="Udp N-acetylglucosamine O-acyltransferase, C-terminal domain"/>
    <property type="match status" value="1"/>
</dbReference>
<evidence type="ECO:0000256" key="3">
    <source>
        <dbReference type="ARBA" id="ARBA00022679"/>
    </source>
</evidence>
<dbReference type="GO" id="GO:0016020">
    <property type="term" value="C:membrane"/>
    <property type="evidence" value="ECO:0007669"/>
    <property type="project" value="GOC"/>
</dbReference>
<dbReference type="NCBIfam" id="NF003657">
    <property type="entry name" value="PRK05289.1"/>
    <property type="match status" value="1"/>
</dbReference>
<dbReference type="Proteomes" id="UP000705867">
    <property type="component" value="Unassembled WGS sequence"/>
</dbReference>
<dbReference type="EMBL" id="JAIOIV010000091">
    <property type="protein sequence ID" value="MBZ0156818.1"/>
    <property type="molecule type" value="Genomic_DNA"/>
</dbReference>
<dbReference type="PANTHER" id="PTHR43480">
    <property type="entry name" value="ACYL-[ACYL-CARRIER-PROTEIN]--UDP-N-ACETYLGLUCOSAMINE O-ACYLTRANSFERASE"/>
    <property type="match status" value="1"/>
</dbReference>
<comment type="subunit">
    <text evidence="6">Homotrimer.</text>
</comment>